<dbReference type="InterPro" id="IPR029043">
    <property type="entry name" value="GcvT/YgfZ_C"/>
</dbReference>
<dbReference type="GO" id="GO:0016226">
    <property type="term" value="P:iron-sulfur cluster assembly"/>
    <property type="evidence" value="ECO:0007669"/>
    <property type="project" value="TreeGrafter"/>
</dbReference>
<dbReference type="Pfam" id="PF25455">
    <property type="entry name" value="Beta-barrel_CAF17_C"/>
    <property type="match status" value="1"/>
</dbReference>
<evidence type="ECO:0008006" key="7">
    <source>
        <dbReference type="Google" id="ProtNLM"/>
    </source>
</evidence>
<dbReference type="Gene3D" id="3.30.1360.120">
    <property type="entry name" value="Probable tRNA modification gtpase trme, domain 1"/>
    <property type="match status" value="1"/>
</dbReference>
<dbReference type="NCBIfam" id="TIGR03317">
    <property type="entry name" value="ygfZ_signature"/>
    <property type="match status" value="1"/>
</dbReference>
<dbReference type="InterPro" id="IPR006222">
    <property type="entry name" value="GCVT_N"/>
</dbReference>
<dbReference type="AlphaFoldDB" id="A0AA49Q6I5"/>
<feature type="domain" description="GCVT N-terminal" evidence="2">
    <location>
        <begin position="3"/>
        <end position="120"/>
    </location>
</feature>
<accession>A0AA49Q6I5</accession>
<organism evidence="5 6">
    <name type="scientific">Pseudogemmatithrix spongiicola</name>
    <dbReference type="NCBI Taxonomy" id="3062599"/>
    <lineage>
        <taxon>Bacteria</taxon>
        <taxon>Pseudomonadati</taxon>
        <taxon>Gemmatimonadota</taxon>
        <taxon>Gemmatimonadia</taxon>
        <taxon>Gemmatimonadales</taxon>
        <taxon>Gemmatimonadaceae</taxon>
        <taxon>Pseudogemmatithrix</taxon>
    </lineage>
</organism>
<dbReference type="InterPro" id="IPR027266">
    <property type="entry name" value="TrmE/GcvT-like"/>
</dbReference>
<sequence length="312" mass="33387">MTAFLVDRSTRLRMLFSGEKAKESLGGLVTNDVVALQPGHGQRAVALTPKGRVIAMIRVVDRGADLFVDCEPSSADAFVGMIRKFVNPRTAKYAVITEQTACLGVYGASATKLVAPLLGASHEVFDALAPLALWRSEDGSVDVIRSDDFSVPGLDIVAAPARIVELRSALEAQGIRDVSAEQLEVLSVERGLPRFGVEMDGETIPQEANLDALGAISFTKGCYTGQEVVARIHFRGHVNRHLRWLRAESPLPRGATVVDAEGKEIGEVRSSVVSPERGPLAIAMLRREIVPGSAVQVKQGELAMSAQVEAIA</sequence>
<dbReference type="SUPFAM" id="SSF101790">
    <property type="entry name" value="Aminomethyltransferase beta-barrel domain"/>
    <property type="match status" value="1"/>
</dbReference>
<dbReference type="InterPro" id="IPR017703">
    <property type="entry name" value="YgfZ/GCV_T_CS"/>
</dbReference>
<dbReference type="InterPro" id="IPR057460">
    <property type="entry name" value="CAF17_C"/>
</dbReference>
<dbReference type="Proteomes" id="UP001229955">
    <property type="component" value="Chromosome"/>
</dbReference>
<name>A0AA49Q6I5_9BACT</name>
<dbReference type="PIRSF" id="PIRSF006487">
    <property type="entry name" value="GcvT"/>
    <property type="match status" value="1"/>
</dbReference>
<dbReference type="KEGG" id="pspc:Strain318_000392"/>
<dbReference type="PANTHER" id="PTHR22602:SF0">
    <property type="entry name" value="TRANSFERASE CAF17, MITOCHONDRIAL-RELATED"/>
    <property type="match status" value="1"/>
</dbReference>
<feature type="domain" description="CAF17 C-terminal" evidence="3">
    <location>
        <begin position="245"/>
        <end position="300"/>
    </location>
</feature>
<accession>A0AA49Q3T1</accession>
<keyword evidence="1" id="KW-0809">Transit peptide</keyword>
<dbReference type="EMBL" id="CP130612">
    <property type="protein sequence ID" value="WKW11157.1"/>
    <property type="molecule type" value="Genomic_DNA"/>
</dbReference>
<dbReference type="PANTHER" id="PTHR22602">
    <property type="entry name" value="TRANSFERASE CAF17, MITOCHONDRIAL-RELATED"/>
    <property type="match status" value="1"/>
</dbReference>
<dbReference type="RefSeq" id="WP_367886859.1">
    <property type="nucleotide sequence ID" value="NZ_CP130612.1"/>
</dbReference>
<evidence type="ECO:0000313" key="5">
    <source>
        <dbReference type="EMBL" id="WKW14067.1"/>
    </source>
</evidence>
<protein>
    <recommendedName>
        <fullName evidence="7">Aminomethyltransferase folate-binding domain-containing protein</fullName>
    </recommendedName>
</protein>
<evidence type="ECO:0000259" key="3">
    <source>
        <dbReference type="Pfam" id="PF25455"/>
    </source>
</evidence>
<dbReference type="EMBL" id="CP130613">
    <property type="protein sequence ID" value="WKW14067.1"/>
    <property type="molecule type" value="Genomic_DNA"/>
</dbReference>
<dbReference type="Pfam" id="PF01571">
    <property type="entry name" value="GCV_T"/>
    <property type="match status" value="1"/>
</dbReference>
<proteinExistence type="predicted"/>
<evidence type="ECO:0000313" key="6">
    <source>
        <dbReference type="Proteomes" id="UP001229955"/>
    </source>
</evidence>
<dbReference type="SUPFAM" id="SSF103025">
    <property type="entry name" value="Folate-binding domain"/>
    <property type="match status" value="1"/>
</dbReference>
<gene>
    <name evidence="4" type="ORF">Strain138_000392</name>
    <name evidence="5" type="ORF">Strain318_000392</name>
</gene>
<evidence type="ECO:0000259" key="2">
    <source>
        <dbReference type="Pfam" id="PF01571"/>
    </source>
</evidence>
<evidence type="ECO:0000256" key="1">
    <source>
        <dbReference type="ARBA" id="ARBA00022946"/>
    </source>
</evidence>
<dbReference type="InterPro" id="IPR045179">
    <property type="entry name" value="YgfZ/GcvT"/>
</dbReference>
<reference evidence="5" key="1">
    <citation type="submission" date="2023-07" db="EMBL/GenBank/DDBJ databases">
        <authorList>
            <person name="Haufschild T."/>
            <person name="Kallscheuer N."/>
            <person name="Hammer J."/>
            <person name="Kohn T."/>
            <person name="Kabuu M."/>
            <person name="Jogler M."/>
            <person name="Wohfarth N."/>
            <person name="Heuer A."/>
            <person name="Rohde M."/>
            <person name="van Teeseling M.C.F."/>
            <person name="Jogler C."/>
        </authorList>
    </citation>
    <scope>NUCLEOTIDE SEQUENCE</scope>
    <source>
        <strain evidence="4">Strain 138</strain>
        <strain evidence="5">Strain 318</strain>
    </source>
</reference>
<evidence type="ECO:0000313" key="4">
    <source>
        <dbReference type="EMBL" id="WKW11157.1"/>
    </source>
</evidence>
<keyword evidence="6" id="KW-1185">Reference proteome</keyword>